<protein>
    <recommendedName>
        <fullName evidence="4">BAH domain-containing protein</fullName>
    </recommendedName>
</protein>
<gene>
    <name evidence="2" type="ORF">IAR55_004673</name>
</gene>
<dbReference type="Gene3D" id="2.30.30.490">
    <property type="match status" value="1"/>
</dbReference>
<proteinExistence type="predicted"/>
<feature type="compositionally biased region" description="Polar residues" evidence="1">
    <location>
        <begin position="9"/>
        <end position="21"/>
    </location>
</feature>
<feature type="compositionally biased region" description="Polar residues" evidence="1">
    <location>
        <begin position="220"/>
        <end position="233"/>
    </location>
</feature>
<evidence type="ECO:0000313" key="2">
    <source>
        <dbReference type="EMBL" id="KAK8850753.1"/>
    </source>
</evidence>
<dbReference type="AlphaFoldDB" id="A0AAW0YP20"/>
<feature type="region of interest" description="Disordered" evidence="1">
    <location>
        <begin position="334"/>
        <end position="378"/>
    </location>
</feature>
<feature type="compositionally biased region" description="Low complexity" evidence="1">
    <location>
        <begin position="337"/>
        <end position="349"/>
    </location>
</feature>
<feature type="region of interest" description="Disordered" evidence="1">
    <location>
        <begin position="1"/>
        <end position="25"/>
    </location>
</feature>
<feature type="compositionally biased region" description="Basic and acidic residues" evidence="1">
    <location>
        <begin position="350"/>
        <end position="376"/>
    </location>
</feature>
<evidence type="ECO:0000256" key="1">
    <source>
        <dbReference type="SAM" id="MobiDB-lite"/>
    </source>
</evidence>
<dbReference type="InterPro" id="IPR011011">
    <property type="entry name" value="Znf_FYVE_PHD"/>
</dbReference>
<accession>A0AAW0YP20</accession>
<dbReference type="InterPro" id="IPR043151">
    <property type="entry name" value="BAH_sf"/>
</dbReference>
<dbReference type="RefSeq" id="XP_066802184.1">
    <property type="nucleotide sequence ID" value="XM_066947770.1"/>
</dbReference>
<dbReference type="SUPFAM" id="SSF57903">
    <property type="entry name" value="FYVE/PHD zinc finger"/>
    <property type="match status" value="1"/>
</dbReference>
<feature type="region of interest" description="Disordered" evidence="1">
    <location>
        <begin position="61"/>
        <end position="109"/>
    </location>
</feature>
<organism evidence="2 3">
    <name type="scientific">Kwoniella newhampshirensis</name>
    <dbReference type="NCBI Taxonomy" id="1651941"/>
    <lineage>
        <taxon>Eukaryota</taxon>
        <taxon>Fungi</taxon>
        <taxon>Dikarya</taxon>
        <taxon>Basidiomycota</taxon>
        <taxon>Agaricomycotina</taxon>
        <taxon>Tremellomycetes</taxon>
        <taxon>Tremellales</taxon>
        <taxon>Cryptococcaceae</taxon>
        <taxon>Kwoniella</taxon>
    </lineage>
</organism>
<dbReference type="EMBL" id="JBCAWK010000008">
    <property type="protein sequence ID" value="KAK8850753.1"/>
    <property type="molecule type" value="Genomic_DNA"/>
</dbReference>
<dbReference type="GeneID" id="92181931"/>
<dbReference type="KEGG" id="kne:92181931"/>
<keyword evidence="3" id="KW-1185">Reference proteome</keyword>
<feature type="region of interest" description="Disordered" evidence="1">
    <location>
        <begin position="220"/>
        <end position="245"/>
    </location>
</feature>
<sequence length="494" mass="55639">MTAAKKRAANTTDVPTPSQSPVPWVAPSQEEFQGLKRYKSFLLPPSNSYYLGEFVWLPHENSRPASYSPPPPKAKKPRRSLNSVSGDPEGGNLPQGLDEQNDEIDERQRETDARWKAGFWLGRIVEIRARDTSFVWLKVRWMCRTVKELRDQDIKTGLPKGKVGGREIFMLGPEFDALQPVGAVEGRAHVILFDETNPMQEPFDERAIFYRSEARIPTPQESEQLFPKRNSTQAKPPAKSKAGKKIDTTVTAGHLFPFKKPTCYCGQGYLPLSEHPETMALCPHPDCLKWFHLGCLDWKARYRRVPTPSSRDYIKTSGLQLLSFPAEAVQPVDPKKSLTGVSSSSSESSSESKTKSGEGTKMEKVEDEEKRKKMDNDMPEYDEVTLSKLDEIDSYLPSKILLAAQAPIFRGPGVAGIVGNARKIVSAREILTLNRVNRGYGNLKSEERPEVKDEMGQETDVDELIENWSDTWGEEQEEELRGVIWHCPSCQSPM</sequence>
<comment type="caution">
    <text evidence="2">The sequence shown here is derived from an EMBL/GenBank/DDBJ whole genome shotgun (WGS) entry which is preliminary data.</text>
</comment>
<evidence type="ECO:0000313" key="3">
    <source>
        <dbReference type="Proteomes" id="UP001388673"/>
    </source>
</evidence>
<dbReference type="Proteomes" id="UP001388673">
    <property type="component" value="Unassembled WGS sequence"/>
</dbReference>
<evidence type="ECO:0008006" key="4">
    <source>
        <dbReference type="Google" id="ProtNLM"/>
    </source>
</evidence>
<reference evidence="2 3" key="1">
    <citation type="journal article" date="2024" name="bioRxiv">
        <title>Comparative genomics of Cryptococcus and Kwoniella reveals pathogenesis evolution and contrasting karyotype dynamics via intercentromeric recombination or chromosome fusion.</title>
        <authorList>
            <person name="Coelho M.A."/>
            <person name="David-Palma M."/>
            <person name="Shea T."/>
            <person name="Bowers K."/>
            <person name="McGinley-Smith S."/>
            <person name="Mohammad A.W."/>
            <person name="Gnirke A."/>
            <person name="Yurkov A.M."/>
            <person name="Nowrousian M."/>
            <person name="Sun S."/>
            <person name="Cuomo C.A."/>
            <person name="Heitman J."/>
        </authorList>
    </citation>
    <scope>NUCLEOTIDE SEQUENCE [LARGE SCALE GENOMIC DNA]</scope>
    <source>
        <strain evidence="2 3">CBS 13917</strain>
    </source>
</reference>
<name>A0AAW0YP20_9TREE</name>